<dbReference type="Pfam" id="PF00014">
    <property type="entry name" value="Kunitz_BPTI"/>
    <property type="match status" value="2"/>
</dbReference>
<dbReference type="AlphaFoldDB" id="A0AAD7S444"/>
<evidence type="ECO:0000256" key="3">
    <source>
        <dbReference type="SAM" id="SignalP"/>
    </source>
</evidence>
<dbReference type="PANTHER" id="PTHR10083">
    <property type="entry name" value="KUNITZ-TYPE PROTEASE INHIBITOR-RELATED"/>
    <property type="match status" value="1"/>
</dbReference>
<dbReference type="PROSITE" id="PS00280">
    <property type="entry name" value="BPTI_KUNITZ_1"/>
    <property type="match status" value="1"/>
</dbReference>
<name>A0AAD7S444_9TELE</name>
<dbReference type="FunFam" id="4.10.410.10:FF:000020">
    <property type="entry name" value="Collagen, type VI, alpha 3"/>
    <property type="match status" value="1"/>
</dbReference>
<dbReference type="CDD" id="cd22593">
    <property type="entry name" value="Kunitz_conkunitzin"/>
    <property type="match status" value="1"/>
</dbReference>
<dbReference type="SUPFAM" id="SSF57362">
    <property type="entry name" value="BPTI-like"/>
    <property type="match status" value="2"/>
</dbReference>
<keyword evidence="2" id="KW-0472">Membrane</keyword>
<dbReference type="PRINTS" id="PR00759">
    <property type="entry name" value="BASICPTASE"/>
</dbReference>
<reference evidence="5" key="1">
    <citation type="journal article" date="2023" name="Science">
        <title>Genome structures resolve the early diversification of teleost fishes.</title>
        <authorList>
            <person name="Parey E."/>
            <person name="Louis A."/>
            <person name="Montfort J."/>
            <person name="Bouchez O."/>
            <person name="Roques C."/>
            <person name="Iampietro C."/>
            <person name="Lluch J."/>
            <person name="Castinel A."/>
            <person name="Donnadieu C."/>
            <person name="Desvignes T."/>
            <person name="Floi Bucao C."/>
            <person name="Jouanno E."/>
            <person name="Wen M."/>
            <person name="Mejri S."/>
            <person name="Dirks R."/>
            <person name="Jansen H."/>
            <person name="Henkel C."/>
            <person name="Chen W.J."/>
            <person name="Zahm M."/>
            <person name="Cabau C."/>
            <person name="Klopp C."/>
            <person name="Thompson A.W."/>
            <person name="Robinson-Rechavi M."/>
            <person name="Braasch I."/>
            <person name="Lecointre G."/>
            <person name="Bobe J."/>
            <person name="Postlethwait J.H."/>
            <person name="Berthelot C."/>
            <person name="Roest Crollius H."/>
            <person name="Guiguen Y."/>
        </authorList>
    </citation>
    <scope>NUCLEOTIDE SEQUENCE</scope>
    <source>
        <strain evidence="5">NC1722</strain>
    </source>
</reference>
<evidence type="ECO:0000259" key="4">
    <source>
        <dbReference type="PROSITE" id="PS50279"/>
    </source>
</evidence>
<dbReference type="PANTHER" id="PTHR10083:SF374">
    <property type="entry name" value="BPTI_KUNITZ INHIBITOR DOMAIN-CONTAINING PROTEIN"/>
    <property type="match status" value="1"/>
</dbReference>
<keyword evidence="3" id="KW-0732">Signal</keyword>
<dbReference type="CDD" id="cd00109">
    <property type="entry name" value="Kunitz-type"/>
    <property type="match status" value="1"/>
</dbReference>
<feature type="chain" id="PRO_5042270476" description="BPTI/Kunitz inhibitor domain-containing protein" evidence="3">
    <location>
        <begin position="20"/>
        <end position="209"/>
    </location>
</feature>
<feature type="transmembrane region" description="Helical" evidence="2">
    <location>
        <begin position="167"/>
        <end position="189"/>
    </location>
</feature>
<keyword evidence="2" id="KW-0812">Transmembrane</keyword>
<keyword evidence="2" id="KW-1133">Transmembrane helix</keyword>
<evidence type="ECO:0000256" key="2">
    <source>
        <dbReference type="SAM" id="Phobius"/>
    </source>
</evidence>
<accession>A0AAD7S444</accession>
<dbReference type="InterPro" id="IPR050098">
    <property type="entry name" value="TFPI/VKTCI-like"/>
</dbReference>
<evidence type="ECO:0000256" key="1">
    <source>
        <dbReference type="ARBA" id="ARBA00023157"/>
    </source>
</evidence>
<dbReference type="SMART" id="SM00131">
    <property type="entry name" value="KU"/>
    <property type="match status" value="2"/>
</dbReference>
<proteinExistence type="predicted"/>
<dbReference type="InterPro" id="IPR002223">
    <property type="entry name" value="Kunitz_BPTI"/>
</dbReference>
<keyword evidence="1" id="KW-1015">Disulfide bond</keyword>
<sequence length="209" mass="22433">MKGSVYFALSLFGVLFASASSTSEICASPMDQGSGEEQQLKFFYSTEKSVCLPFHYKGAGGNDNRFDSDNECSAACSENHAEIYPEGDAVCVLPKEQGMCYGRHVRYFYSTEEQTCRTFIYGGCMGNGNRFSTREDCQATCQAKGSRSGGAVDSGPNPDAHSTNSGLIAAVLGGCIFAVAIISVIAALIKNKTKDRKKVPTQDLEMSSK</sequence>
<dbReference type="Proteomes" id="UP001221898">
    <property type="component" value="Unassembled WGS sequence"/>
</dbReference>
<comment type="caution">
    <text evidence="5">The sequence shown here is derived from an EMBL/GenBank/DDBJ whole genome shotgun (WGS) entry which is preliminary data.</text>
</comment>
<dbReference type="InterPro" id="IPR020901">
    <property type="entry name" value="Prtase_inh_Kunz-CS"/>
</dbReference>
<dbReference type="InterPro" id="IPR036880">
    <property type="entry name" value="Kunitz_BPTI_sf"/>
</dbReference>
<dbReference type="GO" id="GO:0004867">
    <property type="term" value="F:serine-type endopeptidase inhibitor activity"/>
    <property type="evidence" value="ECO:0007669"/>
    <property type="project" value="InterPro"/>
</dbReference>
<evidence type="ECO:0000313" key="5">
    <source>
        <dbReference type="EMBL" id="KAJ8395604.1"/>
    </source>
</evidence>
<dbReference type="PROSITE" id="PS50279">
    <property type="entry name" value="BPTI_KUNITZ_2"/>
    <property type="match status" value="2"/>
</dbReference>
<dbReference type="EMBL" id="JAINUG010000115">
    <property type="protein sequence ID" value="KAJ8395604.1"/>
    <property type="molecule type" value="Genomic_DNA"/>
</dbReference>
<gene>
    <name evidence="5" type="ORF">AAFF_G00030850</name>
</gene>
<keyword evidence="6" id="KW-1185">Reference proteome</keyword>
<feature type="domain" description="BPTI/Kunitz inhibitor" evidence="4">
    <location>
        <begin position="91"/>
        <end position="141"/>
    </location>
</feature>
<feature type="domain" description="BPTI/Kunitz inhibitor" evidence="4">
    <location>
        <begin position="26"/>
        <end position="76"/>
    </location>
</feature>
<evidence type="ECO:0000313" key="6">
    <source>
        <dbReference type="Proteomes" id="UP001221898"/>
    </source>
</evidence>
<feature type="signal peptide" evidence="3">
    <location>
        <begin position="1"/>
        <end position="19"/>
    </location>
</feature>
<dbReference type="Gene3D" id="4.10.410.10">
    <property type="entry name" value="Pancreatic trypsin inhibitor Kunitz domain"/>
    <property type="match status" value="2"/>
</dbReference>
<organism evidence="5 6">
    <name type="scientific">Aldrovandia affinis</name>
    <dbReference type="NCBI Taxonomy" id="143900"/>
    <lineage>
        <taxon>Eukaryota</taxon>
        <taxon>Metazoa</taxon>
        <taxon>Chordata</taxon>
        <taxon>Craniata</taxon>
        <taxon>Vertebrata</taxon>
        <taxon>Euteleostomi</taxon>
        <taxon>Actinopterygii</taxon>
        <taxon>Neopterygii</taxon>
        <taxon>Teleostei</taxon>
        <taxon>Notacanthiformes</taxon>
        <taxon>Halosauridae</taxon>
        <taxon>Aldrovandia</taxon>
    </lineage>
</organism>
<protein>
    <recommendedName>
        <fullName evidence="4">BPTI/Kunitz inhibitor domain-containing protein</fullName>
    </recommendedName>
</protein>
<dbReference type="GO" id="GO:0005615">
    <property type="term" value="C:extracellular space"/>
    <property type="evidence" value="ECO:0007669"/>
    <property type="project" value="TreeGrafter"/>
</dbReference>